<proteinExistence type="predicted"/>
<accession>A0A6L5X3J5</accession>
<keyword evidence="3" id="KW-1185">Reference proteome</keyword>
<protein>
    <submittedName>
        <fullName evidence="2">Zinc dependent phospholipase C family protein</fullName>
    </submittedName>
</protein>
<sequence length="185" mass="21834">MRTIDHWNYAKRMVRPLHISKTEKLAFCIGCVMPDYNKFSYMGHHINDWSYGHSYAVRRKEIVSFFGKAYRDSWLWWYTAGLRFHYLGDSFSRPHNPAFHYGSKDHVKYEWRLHHLTEKILRTRPFGPAAVTGSFGQWLSMRHQAYMRNSKGITDDAYYIDSTLMGAWNWVRENVLPASAAVVCS</sequence>
<reference evidence="2 3" key="1">
    <citation type="submission" date="2019-08" db="EMBL/GenBank/DDBJ databases">
        <title>In-depth cultivation of the pig gut microbiome towards novel bacterial diversity and tailored functional studies.</title>
        <authorList>
            <person name="Wylensek D."/>
            <person name="Hitch T.C.A."/>
            <person name="Clavel T."/>
        </authorList>
    </citation>
    <scope>NUCLEOTIDE SEQUENCE [LARGE SCALE GENOMIC DNA]</scope>
    <source>
        <strain evidence="2 3">Oil+RF-744-WCA-WT-11</strain>
    </source>
</reference>
<dbReference type="RefSeq" id="WP_154525320.1">
    <property type="nucleotide sequence ID" value="NZ_JAXEDB010000106.1"/>
</dbReference>
<evidence type="ECO:0000313" key="3">
    <source>
        <dbReference type="Proteomes" id="UP000481852"/>
    </source>
</evidence>
<name>A0A6L5X3J5_9FIRM</name>
<organism evidence="2 3">
    <name type="scientific">Porcincola intestinalis</name>
    <dbReference type="NCBI Taxonomy" id="2606632"/>
    <lineage>
        <taxon>Bacteria</taxon>
        <taxon>Bacillati</taxon>
        <taxon>Bacillota</taxon>
        <taxon>Clostridia</taxon>
        <taxon>Lachnospirales</taxon>
        <taxon>Lachnospiraceae</taxon>
        <taxon>Porcincola</taxon>
    </lineage>
</organism>
<feature type="domain" description="Phospholipase C/D" evidence="1">
    <location>
        <begin position="21"/>
        <end position="119"/>
    </location>
</feature>
<dbReference type="Proteomes" id="UP000481852">
    <property type="component" value="Unassembled WGS sequence"/>
</dbReference>
<comment type="caution">
    <text evidence="2">The sequence shown here is derived from an EMBL/GenBank/DDBJ whole genome shotgun (WGS) entry which is preliminary data.</text>
</comment>
<dbReference type="AlphaFoldDB" id="A0A6L5X3J5"/>
<evidence type="ECO:0000259" key="1">
    <source>
        <dbReference type="Pfam" id="PF00882"/>
    </source>
</evidence>
<dbReference type="InterPro" id="IPR029002">
    <property type="entry name" value="PLPC/GPLD1"/>
</dbReference>
<dbReference type="EMBL" id="VULZ01000007">
    <property type="protein sequence ID" value="MSS14959.1"/>
    <property type="molecule type" value="Genomic_DNA"/>
</dbReference>
<dbReference type="Pfam" id="PF00882">
    <property type="entry name" value="Zn_dep_PLPC"/>
    <property type="match status" value="1"/>
</dbReference>
<evidence type="ECO:0000313" key="2">
    <source>
        <dbReference type="EMBL" id="MSS14959.1"/>
    </source>
</evidence>
<gene>
    <name evidence="2" type="ORF">FYJ35_07860</name>
</gene>